<dbReference type="RefSeq" id="WP_116283572.1">
    <property type="nucleotide sequence ID" value="NZ_NBXA01000023.1"/>
</dbReference>
<gene>
    <name evidence="3" type="ORF">B7R21_12405</name>
</gene>
<reference evidence="3 4" key="1">
    <citation type="submission" date="2017-04" db="EMBL/GenBank/DDBJ databases">
        <title>Comparative genome analysis of Subtercola boreus.</title>
        <authorList>
            <person name="Cho Y.-J."/>
            <person name="Cho A."/>
            <person name="Kim O.-S."/>
            <person name="Lee J.-I."/>
        </authorList>
    </citation>
    <scope>NUCLEOTIDE SEQUENCE [LARGE SCALE GENOMIC DNA]</scope>
    <source>
        <strain evidence="3 4">P27444</strain>
    </source>
</reference>
<accession>A0A3E0VND4</accession>
<feature type="transmembrane region" description="Helical" evidence="2">
    <location>
        <begin position="86"/>
        <end position="108"/>
    </location>
</feature>
<evidence type="ECO:0000313" key="4">
    <source>
        <dbReference type="Proteomes" id="UP000256709"/>
    </source>
</evidence>
<keyword evidence="2" id="KW-0812">Transmembrane</keyword>
<evidence type="ECO:0000313" key="3">
    <source>
        <dbReference type="EMBL" id="RFA11504.1"/>
    </source>
</evidence>
<evidence type="ECO:0000256" key="1">
    <source>
        <dbReference type="SAM" id="MobiDB-lite"/>
    </source>
</evidence>
<feature type="transmembrane region" description="Helical" evidence="2">
    <location>
        <begin position="128"/>
        <end position="153"/>
    </location>
</feature>
<sequence length="206" mass="21141">MVDDRPKPKYGELAPEGWEWKPPAPPASADVPVPAAGSAAPSPYGGSSLPPAGQLGPYSPPNGQDAAPKYGATASGSPRRLNTADVVATGVLLFFGILLSASMVPALFDFNTVLGQAAAMQGYGSFTASSAAQTVGTAAGVVTVILNLASIILSVRRVQRRRIAFFIPLVFGAVTFAVWIGAITFAFFSDPSFLNQITAVTGTTAP</sequence>
<name>A0A3E0VND4_9MICO</name>
<protein>
    <submittedName>
        <fullName evidence="3">Uncharacterized protein</fullName>
    </submittedName>
</protein>
<proteinExistence type="predicted"/>
<comment type="caution">
    <text evidence="3">The sequence shown here is derived from an EMBL/GenBank/DDBJ whole genome shotgun (WGS) entry which is preliminary data.</text>
</comment>
<dbReference type="InterPro" id="IPR046231">
    <property type="entry name" value="DUF6264"/>
</dbReference>
<dbReference type="OrthoDB" id="5125658at2"/>
<evidence type="ECO:0000256" key="2">
    <source>
        <dbReference type="SAM" id="Phobius"/>
    </source>
</evidence>
<keyword evidence="2" id="KW-0472">Membrane</keyword>
<keyword evidence="2" id="KW-1133">Transmembrane helix</keyword>
<feature type="compositionally biased region" description="Basic and acidic residues" evidence="1">
    <location>
        <begin position="1"/>
        <end position="10"/>
    </location>
</feature>
<feature type="compositionally biased region" description="Low complexity" evidence="1">
    <location>
        <begin position="27"/>
        <end position="53"/>
    </location>
</feature>
<dbReference type="Proteomes" id="UP000256709">
    <property type="component" value="Unassembled WGS sequence"/>
</dbReference>
<dbReference type="Pfam" id="PF19779">
    <property type="entry name" value="DUF6264"/>
    <property type="match status" value="1"/>
</dbReference>
<organism evidence="3 4">
    <name type="scientific">Subtercola boreus</name>
    <dbReference type="NCBI Taxonomy" id="120213"/>
    <lineage>
        <taxon>Bacteria</taxon>
        <taxon>Bacillati</taxon>
        <taxon>Actinomycetota</taxon>
        <taxon>Actinomycetes</taxon>
        <taxon>Micrococcales</taxon>
        <taxon>Microbacteriaceae</taxon>
        <taxon>Subtercola</taxon>
    </lineage>
</organism>
<feature type="transmembrane region" description="Helical" evidence="2">
    <location>
        <begin position="165"/>
        <end position="188"/>
    </location>
</feature>
<dbReference type="EMBL" id="NBXA01000023">
    <property type="protein sequence ID" value="RFA11504.1"/>
    <property type="molecule type" value="Genomic_DNA"/>
</dbReference>
<dbReference type="AlphaFoldDB" id="A0A3E0VND4"/>
<feature type="region of interest" description="Disordered" evidence="1">
    <location>
        <begin position="1"/>
        <end position="78"/>
    </location>
</feature>